<accession>A0A5B7DXM9</accession>
<comment type="caution">
    <text evidence="1">The sequence shown here is derived from an EMBL/GenBank/DDBJ whole genome shotgun (WGS) entry which is preliminary data.</text>
</comment>
<keyword evidence="2" id="KW-1185">Reference proteome</keyword>
<sequence length="95" mass="10360">MTVNQSTTKFFVVNGGHDDARPLEVNGPTVEARCKWVAGREQGRCWLGVARAGAGVGLVREAEEEEVVVVLAYERNIYSWCSFSSPANTKTLTNA</sequence>
<dbReference type="EMBL" id="VSRR010001570">
    <property type="protein sequence ID" value="MPC26208.1"/>
    <property type="molecule type" value="Genomic_DNA"/>
</dbReference>
<evidence type="ECO:0000313" key="2">
    <source>
        <dbReference type="Proteomes" id="UP000324222"/>
    </source>
</evidence>
<proteinExistence type="predicted"/>
<protein>
    <submittedName>
        <fullName evidence="1">Uncharacterized protein</fullName>
    </submittedName>
</protein>
<dbReference type="AlphaFoldDB" id="A0A5B7DXM9"/>
<reference evidence="1 2" key="1">
    <citation type="submission" date="2019-05" db="EMBL/GenBank/DDBJ databases">
        <title>Another draft genome of Portunus trituberculatus and its Hox gene families provides insights of decapod evolution.</title>
        <authorList>
            <person name="Jeong J.-H."/>
            <person name="Song I."/>
            <person name="Kim S."/>
            <person name="Choi T."/>
            <person name="Kim D."/>
            <person name="Ryu S."/>
            <person name="Kim W."/>
        </authorList>
    </citation>
    <scope>NUCLEOTIDE SEQUENCE [LARGE SCALE GENOMIC DNA]</scope>
    <source>
        <tissue evidence="1">Muscle</tissue>
    </source>
</reference>
<dbReference type="Proteomes" id="UP000324222">
    <property type="component" value="Unassembled WGS sequence"/>
</dbReference>
<name>A0A5B7DXM9_PORTR</name>
<organism evidence="1 2">
    <name type="scientific">Portunus trituberculatus</name>
    <name type="common">Swimming crab</name>
    <name type="synonym">Neptunus trituberculatus</name>
    <dbReference type="NCBI Taxonomy" id="210409"/>
    <lineage>
        <taxon>Eukaryota</taxon>
        <taxon>Metazoa</taxon>
        <taxon>Ecdysozoa</taxon>
        <taxon>Arthropoda</taxon>
        <taxon>Crustacea</taxon>
        <taxon>Multicrustacea</taxon>
        <taxon>Malacostraca</taxon>
        <taxon>Eumalacostraca</taxon>
        <taxon>Eucarida</taxon>
        <taxon>Decapoda</taxon>
        <taxon>Pleocyemata</taxon>
        <taxon>Brachyura</taxon>
        <taxon>Eubrachyura</taxon>
        <taxon>Portunoidea</taxon>
        <taxon>Portunidae</taxon>
        <taxon>Portuninae</taxon>
        <taxon>Portunus</taxon>
    </lineage>
</organism>
<evidence type="ECO:0000313" key="1">
    <source>
        <dbReference type="EMBL" id="MPC26208.1"/>
    </source>
</evidence>
<gene>
    <name evidence="1" type="ORF">E2C01_019342</name>
</gene>